<dbReference type="Proteomes" id="UP000199592">
    <property type="component" value="Unassembled WGS sequence"/>
</dbReference>
<keyword evidence="4" id="KW-1185">Reference proteome</keyword>
<dbReference type="AlphaFoldDB" id="A0A1H2XVB3"/>
<dbReference type="InterPro" id="IPR025196">
    <property type="entry name" value="DUF4126"/>
</dbReference>
<protein>
    <recommendedName>
        <fullName evidence="2">DUF4126 domain-containing protein</fullName>
    </recommendedName>
</protein>
<reference evidence="4" key="1">
    <citation type="submission" date="2016-10" db="EMBL/GenBank/DDBJ databases">
        <authorList>
            <person name="Varghese N."/>
            <person name="Submissions S."/>
        </authorList>
    </citation>
    <scope>NUCLEOTIDE SEQUENCE [LARGE SCALE GENOMIC DNA]</scope>
    <source>
        <strain evidence="4">DSM 25030</strain>
    </source>
</reference>
<accession>A0A1H2XVB3</accession>
<sequence length="189" mass="19449">MNIEPDTIISIFLGIGLAASVGFRVFLPLFALSLSAYLGIWELNDSWQWIGSLAALVALGVATLVEIFAYFIPWVDNALDSLAIPLAGIAGTAVMVSTVADLDPVVTWSLAIIAGGGTATAIKGANAAGRLTSSATTGGLANPLVSTVETGAAVAVSTASILVPPIAAILVIVILVFIFRIYRKLRPKA</sequence>
<dbReference type="EMBL" id="FNMY01000004">
    <property type="protein sequence ID" value="SDW96853.1"/>
    <property type="molecule type" value="Genomic_DNA"/>
</dbReference>
<evidence type="ECO:0000259" key="2">
    <source>
        <dbReference type="Pfam" id="PF13548"/>
    </source>
</evidence>
<dbReference type="STRING" id="1073328.SAMN05216294_2850"/>
<keyword evidence="1" id="KW-1133">Transmembrane helix</keyword>
<evidence type="ECO:0000313" key="4">
    <source>
        <dbReference type="Proteomes" id="UP000199592"/>
    </source>
</evidence>
<dbReference type="Pfam" id="PF13548">
    <property type="entry name" value="DUF4126"/>
    <property type="match status" value="1"/>
</dbReference>
<evidence type="ECO:0000313" key="3">
    <source>
        <dbReference type="EMBL" id="SDW96853.1"/>
    </source>
</evidence>
<organism evidence="3 4">
    <name type="scientific">Flagellimonas zhangzhouensis</name>
    <dbReference type="NCBI Taxonomy" id="1073328"/>
    <lineage>
        <taxon>Bacteria</taxon>
        <taxon>Pseudomonadati</taxon>
        <taxon>Bacteroidota</taxon>
        <taxon>Flavobacteriia</taxon>
        <taxon>Flavobacteriales</taxon>
        <taxon>Flavobacteriaceae</taxon>
        <taxon>Flagellimonas</taxon>
    </lineage>
</organism>
<name>A0A1H2XVB3_9FLAO</name>
<feature type="transmembrane region" description="Helical" evidence="1">
    <location>
        <begin position="7"/>
        <end position="27"/>
    </location>
</feature>
<keyword evidence="1" id="KW-0812">Transmembrane</keyword>
<feature type="transmembrane region" description="Helical" evidence="1">
    <location>
        <begin position="82"/>
        <end position="100"/>
    </location>
</feature>
<keyword evidence="1" id="KW-0472">Membrane</keyword>
<gene>
    <name evidence="3" type="ORF">SAMN04487892_2842</name>
</gene>
<feature type="transmembrane region" description="Helical" evidence="1">
    <location>
        <begin position="47"/>
        <end position="70"/>
    </location>
</feature>
<feature type="domain" description="DUF4126" evidence="2">
    <location>
        <begin position="11"/>
        <end position="184"/>
    </location>
</feature>
<evidence type="ECO:0000256" key="1">
    <source>
        <dbReference type="SAM" id="Phobius"/>
    </source>
</evidence>
<feature type="transmembrane region" description="Helical" evidence="1">
    <location>
        <begin position="152"/>
        <end position="179"/>
    </location>
</feature>
<proteinExistence type="predicted"/>